<comment type="caution">
    <text evidence="7">The sequence shown here is derived from an EMBL/GenBank/DDBJ whole genome shotgun (WGS) entry which is preliminary data.</text>
</comment>
<evidence type="ECO:0000256" key="4">
    <source>
        <dbReference type="ARBA" id="ARBA00023136"/>
    </source>
</evidence>
<keyword evidence="3 5" id="KW-1133">Transmembrane helix</keyword>
<dbReference type="Pfam" id="PF00001">
    <property type="entry name" value="7tm_1"/>
    <property type="match status" value="1"/>
</dbReference>
<feature type="transmembrane region" description="Helical" evidence="5">
    <location>
        <begin position="28"/>
        <end position="52"/>
    </location>
</feature>
<evidence type="ECO:0000256" key="3">
    <source>
        <dbReference type="ARBA" id="ARBA00022989"/>
    </source>
</evidence>
<dbReference type="SUPFAM" id="SSF81321">
    <property type="entry name" value="Family A G protein-coupled receptor-like"/>
    <property type="match status" value="1"/>
</dbReference>
<dbReference type="PROSITE" id="PS50262">
    <property type="entry name" value="G_PROTEIN_RECEP_F1_2"/>
    <property type="match status" value="1"/>
</dbReference>
<keyword evidence="2 5" id="KW-0812">Transmembrane</keyword>
<feature type="transmembrane region" description="Helical" evidence="5">
    <location>
        <begin position="199"/>
        <end position="218"/>
    </location>
</feature>
<reference evidence="7" key="1">
    <citation type="submission" date="2021-02" db="EMBL/GenBank/DDBJ databases">
        <authorList>
            <person name="Nowell W R."/>
        </authorList>
    </citation>
    <scope>NUCLEOTIDE SEQUENCE</scope>
</reference>
<dbReference type="CDD" id="cd00637">
    <property type="entry name" value="7tm_classA_rhodopsin-like"/>
    <property type="match status" value="1"/>
</dbReference>
<feature type="transmembrane region" description="Helical" evidence="5">
    <location>
        <begin position="172"/>
        <end position="193"/>
    </location>
</feature>
<dbReference type="GO" id="GO:0016020">
    <property type="term" value="C:membrane"/>
    <property type="evidence" value="ECO:0007669"/>
    <property type="project" value="UniProtKB-SubCell"/>
</dbReference>
<dbReference type="InterPro" id="IPR000276">
    <property type="entry name" value="GPCR_Rhodpsn"/>
</dbReference>
<dbReference type="GO" id="GO:0004930">
    <property type="term" value="F:G protein-coupled receptor activity"/>
    <property type="evidence" value="ECO:0007669"/>
    <property type="project" value="InterPro"/>
</dbReference>
<keyword evidence="8" id="KW-1185">Reference proteome</keyword>
<feature type="transmembrane region" description="Helical" evidence="5">
    <location>
        <begin position="64"/>
        <end position="88"/>
    </location>
</feature>
<evidence type="ECO:0000256" key="1">
    <source>
        <dbReference type="ARBA" id="ARBA00004370"/>
    </source>
</evidence>
<comment type="subcellular location">
    <subcellularLocation>
        <location evidence="1">Membrane</location>
    </subcellularLocation>
</comment>
<sequence>MSFQLDNTTVSSLPTNDFIPTIPKSRMVIFNFLIVLLVPSILCSIYLFYRILRTPEVRRRDTNLFIICIITINFIQATAELPLSLAFLRLNFAAVASPMFCQWWCFMSASLIGMGLWTTAIGSIERHLFIFHSAFLNNHKLVLHYLPLTCCFVLPVLFYIFLVFLFPCTNEFFYFIFWCGAPCYMYIPFWQVLSWLVDHGTPMLILVIANVVLTIRILRHKRRMQQTQLWSKNARMFFQLISVASLYAICWMPFLVSGQINSFTKMQSPTSLMLFLEYFVYLPYLTTTLCPFVCLFGLWRDLHRGQGFMIVIFHRNRISVEPIVTLKATRRITTVNRK</sequence>
<evidence type="ECO:0000313" key="7">
    <source>
        <dbReference type="EMBL" id="CAF1381509.1"/>
    </source>
</evidence>
<accession>A0A815JF70</accession>
<feature type="transmembrane region" description="Helical" evidence="5">
    <location>
        <begin position="144"/>
        <end position="165"/>
    </location>
</feature>
<evidence type="ECO:0000313" key="8">
    <source>
        <dbReference type="Proteomes" id="UP000663828"/>
    </source>
</evidence>
<gene>
    <name evidence="7" type="ORF">XAT740_LOCUS33101</name>
</gene>
<keyword evidence="4 5" id="KW-0472">Membrane</keyword>
<proteinExistence type="predicted"/>
<dbReference type="Gene3D" id="1.20.1070.10">
    <property type="entry name" value="Rhodopsin 7-helix transmembrane proteins"/>
    <property type="match status" value="1"/>
</dbReference>
<protein>
    <recommendedName>
        <fullName evidence="6">G-protein coupled receptors family 1 profile domain-containing protein</fullName>
    </recommendedName>
</protein>
<dbReference type="AlphaFoldDB" id="A0A815JF70"/>
<evidence type="ECO:0000256" key="5">
    <source>
        <dbReference type="SAM" id="Phobius"/>
    </source>
</evidence>
<dbReference type="Proteomes" id="UP000663828">
    <property type="component" value="Unassembled WGS sequence"/>
</dbReference>
<dbReference type="EMBL" id="CAJNOR010003136">
    <property type="protein sequence ID" value="CAF1381509.1"/>
    <property type="molecule type" value="Genomic_DNA"/>
</dbReference>
<feature type="transmembrane region" description="Helical" evidence="5">
    <location>
        <begin position="238"/>
        <end position="258"/>
    </location>
</feature>
<feature type="domain" description="G-protein coupled receptors family 1 profile" evidence="6">
    <location>
        <begin position="43"/>
        <end position="294"/>
    </location>
</feature>
<dbReference type="InterPro" id="IPR017452">
    <property type="entry name" value="GPCR_Rhodpsn_7TM"/>
</dbReference>
<name>A0A815JF70_ADIRI</name>
<evidence type="ECO:0000256" key="2">
    <source>
        <dbReference type="ARBA" id="ARBA00022692"/>
    </source>
</evidence>
<evidence type="ECO:0000259" key="6">
    <source>
        <dbReference type="PROSITE" id="PS50262"/>
    </source>
</evidence>
<feature type="transmembrane region" description="Helical" evidence="5">
    <location>
        <begin position="278"/>
        <end position="299"/>
    </location>
</feature>
<organism evidence="7 8">
    <name type="scientific">Adineta ricciae</name>
    <name type="common">Rotifer</name>
    <dbReference type="NCBI Taxonomy" id="249248"/>
    <lineage>
        <taxon>Eukaryota</taxon>
        <taxon>Metazoa</taxon>
        <taxon>Spiralia</taxon>
        <taxon>Gnathifera</taxon>
        <taxon>Rotifera</taxon>
        <taxon>Eurotatoria</taxon>
        <taxon>Bdelloidea</taxon>
        <taxon>Adinetida</taxon>
        <taxon>Adinetidae</taxon>
        <taxon>Adineta</taxon>
    </lineage>
</organism>
<feature type="transmembrane region" description="Helical" evidence="5">
    <location>
        <begin position="100"/>
        <end position="124"/>
    </location>
</feature>